<dbReference type="AlphaFoldDB" id="A0A2A9F1G3"/>
<evidence type="ECO:0000256" key="4">
    <source>
        <dbReference type="ARBA" id="ARBA00022475"/>
    </source>
</evidence>
<evidence type="ECO:0000256" key="7">
    <source>
        <dbReference type="ARBA" id="ARBA00022989"/>
    </source>
</evidence>
<feature type="transmembrane region" description="Helical" evidence="9">
    <location>
        <begin position="192"/>
        <end position="217"/>
    </location>
</feature>
<reference evidence="11 12" key="1">
    <citation type="submission" date="2017-10" db="EMBL/GenBank/DDBJ databases">
        <title>Sequencing the genomes of 1000 actinobacteria strains.</title>
        <authorList>
            <person name="Klenk H.-P."/>
        </authorList>
    </citation>
    <scope>NUCLEOTIDE SEQUENCE [LARGE SCALE GENOMIC DNA]</scope>
    <source>
        <strain evidence="11 12">DSM 21863</strain>
    </source>
</reference>
<dbReference type="Proteomes" id="UP000224130">
    <property type="component" value="Unassembled WGS sequence"/>
</dbReference>
<feature type="transmembrane region" description="Helical" evidence="9">
    <location>
        <begin position="88"/>
        <end position="112"/>
    </location>
</feature>
<evidence type="ECO:0000259" key="10">
    <source>
        <dbReference type="PROSITE" id="PS51012"/>
    </source>
</evidence>
<dbReference type="InterPro" id="IPR013525">
    <property type="entry name" value="ABC2_TM"/>
</dbReference>
<feature type="transmembrane region" description="Helical" evidence="9">
    <location>
        <begin position="277"/>
        <end position="307"/>
    </location>
</feature>
<evidence type="ECO:0000256" key="5">
    <source>
        <dbReference type="ARBA" id="ARBA00022519"/>
    </source>
</evidence>
<comment type="similarity">
    <text evidence="2 9">Belongs to the ABC-2 integral membrane protein family.</text>
</comment>
<dbReference type="GO" id="GO:0005886">
    <property type="term" value="C:plasma membrane"/>
    <property type="evidence" value="ECO:0007669"/>
    <property type="project" value="UniProtKB-SubCell"/>
</dbReference>
<sequence>MPTMKAQASAPSDASATTRAEASDLYAEVFRKQATSVEIVSAGRLSLVGARPAIPVYLKQLWRRRYFLWAEARAKVTSGTRETLLGQAWLVVNPVLNGLAYYLIFGLVLGARDGIPNFLGYLIIGVFLFQFTTQCATGGAKSISSGRNLIRAFTFPRASLPISVVLRGLLNLAPTLAAMFALLLALPEDENWTLAALLFPAVIVLQVVFSTGLALLLARIASALPDLNQLIGVLMRFWLYGSAVFFSIEKFTAYPWIVGIMEANPMYMVLDAARDTLLYGVYPALSTWLGLGAWSIGMLVVGFAVFWRAEETYGRV</sequence>
<feature type="transmembrane region" description="Helical" evidence="9">
    <location>
        <begin position="118"/>
        <end position="143"/>
    </location>
</feature>
<dbReference type="GO" id="GO:0015920">
    <property type="term" value="P:lipopolysaccharide transport"/>
    <property type="evidence" value="ECO:0007669"/>
    <property type="project" value="TreeGrafter"/>
</dbReference>
<evidence type="ECO:0000256" key="2">
    <source>
        <dbReference type="ARBA" id="ARBA00007783"/>
    </source>
</evidence>
<feature type="domain" description="ABC transmembrane type-2" evidence="10">
    <location>
        <begin position="85"/>
        <end position="309"/>
    </location>
</feature>
<evidence type="ECO:0000256" key="1">
    <source>
        <dbReference type="ARBA" id="ARBA00004429"/>
    </source>
</evidence>
<comment type="caution">
    <text evidence="11">The sequence shown here is derived from an EMBL/GenBank/DDBJ whole genome shotgun (WGS) entry which is preliminary data.</text>
</comment>
<evidence type="ECO:0000256" key="8">
    <source>
        <dbReference type="ARBA" id="ARBA00023136"/>
    </source>
</evidence>
<gene>
    <name evidence="11" type="ORF">ATJ88_3052</name>
</gene>
<organism evidence="11 12">
    <name type="scientific">Isoptericola jiangsuensis</name>
    <dbReference type="NCBI Taxonomy" id="548579"/>
    <lineage>
        <taxon>Bacteria</taxon>
        <taxon>Bacillati</taxon>
        <taxon>Actinomycetota</taxon>
        <taxon>Actinomycetes</taxon>
        <taxon>Micrococcales</taxon>
        <taxon>Promicromonosporaceae</taxon>
        <taxon>Isoptericola</taxon>
    </lineage>
</organism>
<keyword evidence="7 9" id="KW-1133">Transmembrane helix</keyword>
<keyword evidence="8 9" id="KW-0472">Membrane</keyword>
<comment type="subcellular location">
    <subcellularLocation>
        <location evidence="1">Cell inner membrane</location>
        <topology evidence="1">Multi-pass membrane protein</topology>
    </subcellularLocation>
    <subcellularLocation>
        <location evidence="9">Cell membrane</location>
        <topology evidence="9">Multi-pass membrane protein</topology>
    </subcellularLocation>
</comment>
<dbReference type="PANTHER" id="PTHR30413">
    <property type="entry name" value="INNER MEMBRANE TRANSPORT PERMEASE"/>
    <property type="match status" value="1"/>
</dbReference>
<evidence type="ECO:0000256" key="6">
    <source>
        <dbReference type="ARBA" id="ARBA00022692"/>
    </source>
</evidence>
<evidence type="ECO:0000313" key="11">
    <source>
        <dbReference type="EMBL" id="PFG44330.1"/>
    </source>
</evidence>
<feature type="transmembrane region" description="Helical" evidence="9">
    <location>
        <begin position="164"/>
        <end position="186"/>
    </location>
</feature>
<keyword evidence="3 9" id="KW-0813">Transport</keyword>
<keyword evidence="12" id="KW-1185">Reference proteome</keyword>
<dbReference type="Pfam" id="PF01061">
    <property type="entry name" value="ABC2_membrane"/>
    <property type="match status" value="1"/>
</dbReference>
<dbReference type="GO" id="GO:0140359">
    <property type="term" value="F:ABC-type transporter activity"/>
    <property type="evidence" value="ECO:0007669"/>
    <property type="project" value="InterPro"/>
</dbReference>
<dbReference type="EMBL" id="PDJJ01000001">
    <property type="protein sequence ID" value="PFG44330.1"/>
    <property type="molecule type" value="Genomic_DNA"/>
</dbReference>
<dbReference type="PROSITE" id="PS51012">
    <property type="entry name" value="ABC_TM2"/>
    <property type="match status" value="1"/>
</dbReference>
<evidence type="ECO:0000313" key="12">
    <source>
        <dbReference type="Proteomes" id="UP000224130"/>
    </source>
</evidence>
<evidence type="ECO:0000256" key="9">
    <source>
        <dbReference type="RuleBase" id="RU361157"/>
    </source>
</evidence>
<name>A0A2A9F1G3_9MICO</name>
<evidence type="ECO:0000256" key="3">
    <source>
        <dbReference type="ARBA" id="ARBA00022448"/>
    </source>
</evidence>
<feature type="transmembrane region" description="Helical" evidence="9">
    <location>
        <begin position="237"/>
        <end position="257"/>
    </location>
</feature>
<accession>A0A2A9F1G3</accession>
<proteinExistence type="inferred from homology"/>
<dbReference type="PANTHER" id="PTHR30413:SF8">
    <property type="entry name" value="TRANSPORT PERMEASE PROTEIN"/>
    <property type="match status" value="1"/>
</dbReference>
<keyword evidence="6 9" id="KW-0812">Transmembrane</keyword>
<keyword evidence="4 9" id="KW-1003">Cell membrane</keyword>
<dbReference type="InterPro" id="IPR047817">
    <property type="entry name" value="ABC2_TM_bact-type"/>
</dbReference>
<protein>
    <recommendedName>
        <fullName evidence="9">Transport permease protein</fullName>
    </recommendedName>
</protein>
<keyword evidence="5" id="KW-0997">Cell inner membrane</keyword>